<keyword evidence="1" id="KW-1133">Transmembrane helix</keyword>
<keyword evidence="1" id="KW-0812">Transmembrane</keyword>
<reference evidence="2 3" key="1">
    <citation type="submission" date="2017-09" db="EMBL/GenBank/DDBJ databases">
        <title>Sphingomonas ginsenosidimutans KACC 14949, whole genome shotgun sequence.</title>
        <authorList>
            <person name="Feng G."/>
            <person name="Zhu H."/>
        </authorList>
    </citation>
    <scope>NUCLEOTIDE SEQUENCE [LARGE SCALE GENOMIC DNA]</scope>
    <source>
        <strain evidence="2 3">KACC 14949</strain>
    </source>
</reference>
<gene>
    <name evidence="2" type="ORF">COA17_15345</name>
</gene>
<feature type="transmembrane region" description="Helical" evidence="1">
    <location>
        <begin position="12"/>
        <end position="31"/>
    </location>
</feature>
<evidence type="ECO:0000313" key="2">
    <source>
        <dbReference type="EMBL" id="PCG08108.1"/>
    </source>
</evidence>
<keyword evidence="1" id="KW-0472">Membrane</keyword>
<dbReference type="Proteomes" id="UP000218784">
    <property type="component" value="Unassembled WGS sequence"/>
</dbReference>
<dbReference type="EMBL" id="NWVD01000008">
    <property type="protein sequence ID" value="PCG08108.1"/>
    <property type="molecule type" value="Genomic_DNA"/>
</dbReference>
<dbReference type="AlphaFoldDB" id="A0A2A4HWP3"/>
<comment type="caution">
    <text evidence="2">The sequence shown here is derived from an EMBL/GenBank/DDBJ whole genome shotgun (WGS) entry which is preliminary data.</text>
</comment>
<organism evidence="2 3">
    <name type="scientific">Sphingomonas ginsenosidimutans</name>
    <dbReference type="NCBI Taxonomy" id="862134"/>
    <lineage>
        <taxon>Bacteria</taxon>
        <taxon>Pseudomonadati</taxon>
        <taxon>Pseudomonadota</taxon>
        <taxon>Alphaproteobacteria</taxon>
        <taxon>Sphingomonadales</taxon>
        <taxon>Sphingomonadaceae</taxon>
        <taxon>Sphingomonas</taxon>
    </lineage>
</organism>
<evidence type="ECO:0000256" key="1">
    <source>
        <dbReference type="SAM" id="Phobius"/>
    </source>
</evidence>
<evidence type="ECO:0000313" key="3">
    <source>
        <dbReference type="Proteomes" id="UP000218784"/>
    </source>
</evidence>
<proteinExistence type="predicted"/>
<sequence length="49" mass="5219">MRDRRGASATEYGIILAMIAMSMVAAAGKFVNASSAMYAYANNNMNIAK</sequence>
<protein>
    <submittedName>
        <fullName evidence="2">Flp family type IVb pilin</fullName>
    </submittedName>
</protein>
<name>A0A2A4HWP3_9SPHN</name>
<accession>A0A2A4HWP3</accession>
<keyword evidence="3" id="KW-1185">Reference proteome</keyword>